<reference evidence="1 2" key="1">
    <citation type="submission" date="2016-05" db="EMBL/GenBank/DDBJ databases">
        <title>A degradative enzymes factory behind the ericoid mycorrhizal symbiosis.</title>
        <authorList>
            <consortium name="DOE Joint Genome Institute"/>
            <person name="Martino E."/>
            <person name="Morin E."/>
            <person name="Grelet G."/>
            <person name="Kuo A."/>
            <person name="Kohler A."/>
            <person name="Daghino S."/>
            <person name="Barry K."/>
            <person name="Choi C."/>
            <person name="Cichocki N."/>
            <person name="Clum A."/>
            <person name="Copeland A."/>
            <person name="Hainaut M."/>
            <person name="Haridas S."/>
            <person name="Labutti K."/>
            <person name="Lindquist E."/>
            <person name="Lipzen A."/>
            <person name="Khouja H.-R."/>
            <person name="Murat C."/>
            <person name="Ohm R."/>
            <person name="Olson A."/>
            <person name="Spatafora J."/>
            <person name="Veneault-Fourrey C."/>
            <person name="Henrissat B."/>
            <person name="Grigoriev I."/>
            <person name="Martin F."/>
            <person name="Perotto S."/>
        </authorList>
    </citation>
    <scope>NUCLEOTIDE SEQUENCE [LARGE SCALE GENOMIC DNA]</scope>
    <source>
        <strain evidence="1 2">UAMH 7357</strain>
    </source>
</reference>
<dbReference type="AlphaFoldDB" id="A0A2J6PI00"/>
<sequence length="221" mass="23850">MYFKAGQTGPTGEVQCQRWRSTFRRGNPAAQITMLSLRKTQALSLSLRSLVYIEWDKSRHAGPKRGILDDEAYSSLRLGPHPKEVVVPGKLLRRQNAGVELKASGRWESGCRIPEQKPPSRLCSWKIVRAKLLRAAVNWTQEPGGPQMAHSDAGAALALASTSSGTSTWGRSMAASVTGRPATHAPAANLNVQYQSGIWVPVKVPGEVSATAANPNDDTAL</sequence>
<name>A0A2J6PI00_9HELO</name>
<gene>
    <name evidence="1" type="ORF">NA56DRAFT_711863</name>
</gene>
<accession>A0A2J6PI00</accession>
<dbReference type="Proteomes" id="UP000235672">
    <property type="component" value="Unassembled WGS sequence"/>
</dbReference>
<dbReference type="EMBL" id="KZ613529">
    <property type="protein sequence ID" value="PMD13668.1"/>
    <property type="molecule type" value="Genomic_DNA"/>
</dbReference>
<organism evidence="1 2">
    <name type="scientific">Hyaloscypha hepaticicola</name>
    <dbReference type="NCBI Taxonomy" id="2082293"/>
    <lineage>
        <taxon>Eukaryota</taxon>
        <taxon>Fungi</taxon>
        <taxon>Dikarya</taxon>
        <taxon>Ascomycota</taxon>
        <taxon>Pezizomycotina</taxon>
        <taxon>Leotiomycetes</taxon>
        <taxon>Helotiales</taxon>
        <taxon>Hyaloscyphaceae</taxon>
        <taxon>Hyaloscypha</taxon>
    </lineage>
</organism>
<keyword evidence="2" id="KW-1185">Reference proteome</keyword>
<proteinExistence type="predicted"/>
<evidence type="ECO:0000313" key="1">
    <source>
        <dbReference type="EMBL" id="PMD13668.1"/>
    </source>
</evidence>
<evidence type="ECO:0000313" key="2">
    <source>
        <dbReference type="Proteomes" id="UP000235672"/>
    </source>
</evidence>
<protein>
    <submittedName>
        <fullName evidence="1">Uncharacterized protein</fullName>
    </submittedName>
</protein>